<evidence type="ECO:0000259" key="1">
    <source>
        <dbReference type="Pfam" id="PF07735"/>
    </source>
</evidence>
<accession>A0A1I7TL24</accession>
<sequence>MSGRTEAEGRTHIKKMKTEDWVKEPDWRSTQLQTKNMKVALDYVRDLFRLPVTIYSLSHREQLLYPQYFGITSCEEMHIWKADEIPDSELKYVLEKVEISKKLILDLMRNDDFEYGFIRFSMDHLEIYRAFWITKETFLAMDCARIHLSGHKNLPIREFVSQWLSSRNTRFEWLKMHWNGEDISWNDGLEPMKWNPAIRGRNFEISDFQRVDCEKGIDFLREDGLLATVVKGGLGLIYFIVWHKRFQPEADDLRLDSS</sequence>
<proteinExistence type="predicted"/>
<evidence type="ECO:0000313" key="2">
    <source>
        <dbReference type="Proteomes" id="UP000095282"/>
    </source>
</evidence>
<evidence type="ECO:0000313" key="3">
    <source>
        <dbReference type="WBParaSite" id="Csp11.Scaffold628.g6971.t1"/>
    </source>
</evidence>
<protein>
    <submittedName>
        <fullName evidence="3">FBA_2 domain-containing protein</fullName>
    </submittedName>
</protein>
<dbReference type="eggNOG" id="ENOG502TIGW">
    <property type="taxonomic scope" value="Eukaryota"/>
</dbReference>
<dbReference type="InterPro" id="IPR012885">
    <property type="entry name" value="F-box_Sdz-33"/>
</dbReference>
<keyword evidence="2" id="KW-1185">Reference proteome</keyword>
<dbReference type="Pfam" id="PF07735">
    <property type="entry name" value="FBA_2"/>
    <property type="match status" value="1"/>
</dbReference>
<dbReference type="Proteomes" id="UP000095282">
    <property type="component" value="Unplaced"/>
</dbReference>
<dbReference type="AlphaFoldDB" id="A0A1I7TL24"/>
<dbReference type="WBParaSite" id="Csp11.Scaffold628.g6971.t1">
    <property type="protein sequence ID" value="Csp11.Scaffold628.g6971.t1"/>
    <property type="gene ID" value="Csp11.Scaffold628.g6971"/>
</dbReference>
<feature type="domain" description="Sdz-33 F-box" evidence="1">
    <location>
        <begin position="121"/>
        <end position="175"/>
    </location>
</feature>
<name>A0A1I7TL24_9PELO</name>
<dbReference type="PANTHER" id="PTHR21503">
    <property type="entry name" value="F-BOX-CONTAINING HYPOTHETICAL PROTEIN C.ELEGANS"/>
    <property type="match status" value="1"/>
</dbReference>
<organism evidence="2 3">
    <name type="scientific">Caenorhabditis tropicalis</name>
    <dbReference type="NCBI Taxonomy" id="1561998"/>
    <lineage>
        <taxon>Eukaryota</taxon>
        <taxon>Metazoa</taxon>
        <taxon>Ecdysozoa</taxon>
        <taxon>Nematoda</taxon>
        <taxon>Chromadorea</taxon>
        <taxon>Rhabditida</taxon>
        <taxon>Rhabditina</taxon>
        <taxon>Rhabditomorpha</taxon>
        <taxon>Rhabditoidea</taxon>
        <taxon>Rhabditidae</taxon>
        <taxon>Peloderinae</taxon>
        <taxon>Caenorhabditis</taxon>
    </lineage>
</organism>
<reference evidence="3" key="1">
    <citation type="submission" date="2016-11" db="UniProtKB">
        <authorList>
            <consortium name="WormBaseParasite"/>
        </authorList>
    </citation>
    <scope>IDENTIFICATION</scope>
</reference>